<keyword evidence="2" id="KW-0812">Transmembrane</keyword>
<dbReference type="AlphaFoldDB" id="B1YDQ4"/>
<dbReference type="KEGG" id="tne:Tneu_0984"/>
<keyword evidence="4" id="KW-1185">Reference proteome</keyword>
<sequence>MVKLVFLLVLAVFTWAWSVTVISYRDFEVYNGSLLLADGKAYTAATLVVPGGWPLRVVSGNFSLPLDVVSDVVVVLGSPSGGCDVYHFYSIAQDATAVLAVCSERVEAVVSADGGRRAVVFQTGVNYIVLPGRSSIRVESSTAPVRIREREIYTAHLPAVAGGSSLSGGPPAVYNTSLLYGRIYNLAGELAALRESCSRDLTALRKRVDELSGEVNALKAERDRLLVVGPNAVALYAAVGAGVAAGTAGVYLAAKRRGR</sequence>
<gene>
    <name evidence="3" type="ordered locus">Tneu_0984</name>
</gene>
<dbReference type="STRING" id="444157.Tneu_0984"/>
<dbReference type="RefSeq" id="WP_012350337.1">
    <property type="nucleotide sequence ID" value="NC_010525.1"/>
</dbReference>
<organism evidence="3 4">
    <name type="scientific">Pyrobaculum neutrophilum (strain DSM 2338 / JCM 9278 / NBRC 100436 / V24Sta)</name>
    <name type="common">Thermoproteus neutrophilus</name>
    <dbReference type="NCBI Taxonomy" id="444157"/>
    <lineage>
        <taxon>Archaea</taxon>
        <taxon>Thermoproteota</taxon>
        <taxon>Thermoprotei</taxon>
        <taxon>Thermoproteales</taxon>
        <taxon>Thermoproteaceae</taxon>
        <taxon>Pyrobaculum</taxon>
    </lineage>
</organism>
<dbReference type="GeneID" id="6164414"/>
<dbReference type="EMBL" id="CP001014">
    <property type="protein sequence ID" value="ACB39917.1"/>
    <property type="molecule type" value="Genomic_DNA"/>
</dbReference>
<feature type="coiled-coil region" evidence="1">
    <location>
        <begin position="194"/>
        <end position="228"/>
    </location>
</feature>
<accession>B1YDQ4</accession>
<evidence type="ECO:0000313" key="3">
    <source>
        <dbReference type="EMBL" id="ACB39917.1"/>
    </source>
</evidence>
<protein>
    <submittedName>
        <fullName evidence="3">Uncharacterized protein</fullName>
    </submittedName>
</protein>
<keyword evidence="2" id="KW-1133">Transmembrane helix</keyword>
<name>B1YDQ4_PYRNV</name>
<evidence type="ECO:0000256" key="1">
    <source>
        <dbReference type="SAM" id="Coils"/>
    </source>
</evidence>
<dbReference type="HOGENOM" id="CLU_1072070_0_0_2"/>
<proteinExistence type="predicted"/>
<keyword evidence="2" id="KW-0472">Membrane</keyword>
<reference evidence="3" key="1">
    <citation type="submission" date="2008-03" db="EMBL/GenBank/DDBJ databases">
        <title>Complete sequence of Thermoproteus neutrophilus V24Sta.</title>
        <authorList>
            <consortium name="US DOE Joint Genome Institute"/>
            <person name="Copeland A."/>
            <person name="Lucas S."/>
            <person name="Lapidus A."/>
            <person name="Glavina del Rio T."/>
            <person name="Dalin E."/>
            <person name="Tice H."/>
            <person name="Bruce D."/>
            <person name="Goodwin L."/>
            <person name="Pitluck S."/>
            <person name="Sims D."/>
            <person name="Brettin T."/>
            <person name="Detter J.C."/>
            <person name="Han C."/>
            <person name="Kuske C.R."/>
            <person name="Schmutz J."/>
            <person name="Larimer F."/>
            <person name="Land M."/>
            <person name="Hauser L."/>
            <person name="Kyrpides N."/>
            <person name="Mikhailova N."/>
            <person name="Biddle J.F."/>
            <person name="Zhang Z."/>
            <person name="Fitz-Gibbon S.T."/>
            <person name="Lowe T.M."/>
            <person name="Saltikov C."/>
            <person name="House C.H."/>
            <person name="Richardson P."/>
        </authorList>
    </citation>
    <scope>NUCLEOTIDE SEQUENCE [LARGE SCALE GENOMIC DNA]</scope>
    <source>
        <strain evidence="3">V24Sta</strain>
    </source>
</reference>
<dbReference type="eggNOG" id="arCOG12855">
    <property type="taxonomic scope" value="Archaea"/>
</dbReference>
<keyword evidence="1" id="KW-0175">Coiled coil</keyword>
<evidence type="ECO:0000256" key="2">
    <source>
        <dbReference type="SAM" id="Phobius"/>
    </source>
</evidence>
<dbReference type="Proteomes" id="UP000001694">
    <property type="component" value="Chromosome"/>
</dbReference>
<evidence type="ECO:0000313" key="4">
    <source>
        <dbReference type="Proteomes" id="UP000001694"/>
    </source>
</evidence>
<feature type="transmembrane region" description="Helical" evidence="2">
    <location>
        <begin position="233"/>
        <end position="254"/>
    </location>
</feature>